<proteinExistence type="predicted"/>
<organism evidence="1 2">
    <name type="scientific">Ceratobasidium theobromae</name>
    <dbReference type="NCBI Taxonomy" id="1582974"/>
    <lineage>
        <taxon>Eukaryota</taxon>
        <taxon>Fungi</taxon>
        <taxon>Dikarya</taxon>
        <taxon>Basidiomycota</taxon>
        <taxon>Agaricomycotina</taxon>
        <taxon>Agaricomycetes</taxon>
        <taxon>Cantharellales</taxon>
        <taxon>Ceratobasidiaceae</taxon>
        <taxon>Ceratobasidium</taxon>
    </lineage>
</organism>
<evidence type="ECO:0000313" key="1">
    <source>
        <dbReference type="EMBL" id="KAB5595722.1"/>
    </source>
</evidence>
<dbReference type="EMBL" id="SSOP01000006">
    <property type="protein sequence ID" value="KAB5595722.1"/>
    <property type="molecule type" value="Genomic_DNA"/>
</dbReference>
<comment type="caution">
    <text evidence="1">The sequence shown here is derived from an EMBL/GenBank/DDBJ whole genome shotgun (WGS) entry which is preliminary data.</text>
</comment>
<dbReference type="Proteomes" id="UP000383932">
    <property type="component" value="Unassembled WGS sequence"/>
</dbReference>
<protein>
    <submittedName>
        <fullName evidence="1">Uncharacterized protein</fullName>
    </submittedName>
</protein>
<reference evidence="1 2" key="1">
    <citation type="journal article" date="2019" name="Fungal Biol. Biotechnol.">
        <title>Draft genome sequence of fastidious pathogen Ceratobasidium theobromae, which causes vascular-streak dieback in Theobroma cacao.</title>
        <authorList>
            <person name="Ali S.S."/>
            <person name="Asman A."/>
            <person name="Shao J."/>
            <person name="Firmansyah A.P."/>
            <person name="Susilo A.W."/>
            <person name="Rosmana A."/>
            <person name="McMahon P."/>
            <person name="Junaid M."/>
            <person name="Guest D."/>
            <person name="Kheng T.Y."/>
            <person name="Meinhardt L.W."/>
            <person name="Bailey B.A."/>
        </authorList>
    </citation>
    <scope>NUCLEOTIDE SEQUENCE [LARGE SCALE GENOMIC DNA]</scope>
    <source>
        <strain evidence="1 2">CT2</strain>
    </source>
</reference>
<name>A0A5N5QVD3_9AGAM</name>
<sequence>MRTTLGVNRSFESPHAPRFGHLREDMKLLAQDERAARAARKGGEVSSEATANRVLVKRKSALWNQLLVNIGNFPLALHCYALPRSLEKGLFGNETWVNFFGLIAALASFRAGWSASSL</sequence>
<dbReference type="AlphaFoldDB" id="A0A5N5QVD3"/>
<evidence type="ECO:0000313" key="2">
    <source>
        <dbReference type="Proteomes" id="UP000383932"/>
    </source>
</evidence>
<accession>A0A5N5QVD3</accession>
<gene>
    <name evidence="1" type="ORF">CTheo_735</name>
</gene>
<dbReference type="OrthoDB" id="10005898at2759"/>
<keyword evidence="2" id="KW-1185">Reference proteome</keyword>